<name>A0ACD3AZ02_9AGAR</name>
<gene>
    <name evidence="1" type="ORF">BDN72DRAFT_491901</name>
</gene>
<accession>A0ACD3AZ02</accession>
<protein>
    <submittedName>
        <fullName evidence="1">Fungal hydrophobin</fullName>
    </submittedName>
</protein>
<evidence type="ECO:0000313" key="1">
    <source>
        <dbReference type="EMBL" id="TFK71001.1"/>
    </source>
</evidence>
<organism evidence="1 2">
    <name type="scientific">Pluteus cervinus</name>
    <dbReference type="NCBI Taxonomy" id="181527"/>
    <lineage>
        <taxon>Eukaryota</taxon>
        <taxon>Fungi</taxon>
        <taxon>Dikarya</taxon>
        <taxon>Basidiomycota</taxon>
        <taxon>Agaricomycotina</taxon>
        <taxon>Agaricomycetes</taxon>
        <taxon>Agaricomycetidae</taxon>
        <taxon>Agaricales</taxon>
        <taxon>Pluteineae</taxon>
        <taxon>Pluteaceae</taxon>
        <taxon>Pluteus</taxon>
    </lineage>
</organism>
<dbReference type="EMBL" id="ML208304">
    <property type="protein sequence ID" value="TFK71001.1"/>
    <property type="molecule type" value="Genomic_DNA"/>
</dbReference>
<reference evidence="1 2" key="1">
    <citation type="journal article" date="2019" name="Nat. Ecol. Evol.">
        <title>Megaphylogeny resolves global patterns of mushroom evolution.</title>
        <authorList>
            <person name="Varga T."/>
            <person name="Krizsan K."/>
            <person name="Foldi C."/>
            <person name="Dima B."/>
            <person name="Sanchez-Garcia M."/>
            <person name="Sanchez-Ramirez S."/>
            <person name="Szollosi G.J."/>
            <person name="Szarkandi J.G."/>
            <person name="Papp V."/>
            <person name="Albert L."/>
            <person name="Andreopoulos W."/>
            <person name="Angelini C."/>
            <person name="Antonin V."/>
            <person name="Barry K.W."/>
            <person name="Bougher N.L."/>
            <person name="Buchanan P."/>
            <person name="Buyck B."/>
            <person name="Bense V."/>
            <person name="Catcheside P."/>
            <person name="Chovatia M."/>
            <person name="Cooper J."/>
            <person name="Damon W."/>
            <person name="Desjardin D."/>
            <person name="Finy P."/>
            <person name="Geml J."/>
            <person name="Haridas S."/>
            <person name="Hughes K."/>
            <person name="Justo A."/>
            <person name="Karasinski D."/>
            <person name="Kautmanova I."/>
            <person name="Kiss B."/>
            <person name="Kocsube S."/>
            <person name="Kotiranta H."/>
            <person name="LaButti K.M."/>
            <person name="Lechner B.E."/>
            <person name="Liimatainen K."/>
            <person name="Lipzen A."/>
            <person name="Lukacs Z."/>
            <person name="Mihaltcheva S."/>
            <person name="Morgado L.N."/>
            <person name="Niskanen T."/>
            <person name="Noordeloos M.E."/>
            <person name="Ohm R.A."/>
            <person name="Ortiz-Santana B."/>
            <person name="Ovrebo C."/>
            <person name="Racz N."/>
            <person name="Riley R."/>
            <person name="Savchenko A."/>
            <person name="Shiryaev A."/>
            <person name="Soop K."/>
            <person name="Spirin V."/>
            <person name="Szebenyi C."/>
            <person name="Tomsovsky M."/>
            <person name="Tulloss R.E."/>
            <person name="Uehling J."/>
            <person name="Grigoriev I.V."/>
            <person name="Vagvolgyi C."/>
            <person name="Papp T."/>
            <person name="Martin F.M."/>
            <person name="Miettinen O."/>
            <person name="Hibbett D.S."/>
            <person name="Nagy L.G."/>
        </authorList>
    </citation>
    <scope>NUCLEOTIDE SEQUENCE [LARGE SCALE GENOMIC DNA]</scope>
    <source>
        <strain evidence="1 2">NL-1719</strain>
    </source>
</reference>
<dbReference type="Proteomes" id="UP000308600">
    <property type="component" value="Unassembled WGS sequence"/>
</dbReference>
<proteinExistence type="predicted"/>
<sequence>MFSRIFLALFVALFAFTAYVHANGPVPATTVTLTPTPTNIPIPPNACTADVGTLLCCSNLGSASSIGIGSILGLFGIILTTLDALVGVNCSPLQILGTGGSTCTAQPVCCADVEYNGAIGVGCIPVNVNL</sequence>
<evidence type="ECO:0000313" key="2">
    <source>
        <dbReference type="Proteomes" id="UP000308600"/>
    </source>
</evidence>
<keyword evidence="2" id="KW-1185">Reference proteome</keyword>